<proteinExistence type="inferred from homology"/>
<keyword evidence="2" id="KW-1133">Transmembrane helix</keyword>
<evidence type="ECO:0000259" key="4">
    <source>
        <dbReference type="Pfam" id="PF05193"/>
    </source>
</evidence>
<gene>
    <name evidence="5" type="ORF">MNBD_GAMMA21-1596</name>
</gene>
<sequence>MITLTSKKNVMLSLILLVMWLPAHARAQASEYEQAGFYDVTKYELDNGMRVILKSRRQARNVSVRLNVDVGHQNFPCGKQETAHFLEHLLFTGTSKYSEIELDDFIESHGGTWNAGTGSEHTVYELDIFSKFLNDGVEMLHHIITDSTLTAENVARSRKIIFRESGGKPSDLRNMLYKNEIIAHAVNRAVNRIFPGEDYVCRDLDNASSITHDEILDAYRSYYVPSRMTLVMVGDFGLPSARKLIAKTFGQLKKGAGESISSRPTPGKAQIGDDVLYGTLDPVLGTEADVYILYRTEGAFSDDRYALIVLEDYLNLALFNELRVEKGVAYAPGAGSMVYDDYGLFYVSSDAEIDETDATLSLLQEVVAKLGRGELDEKTLAKTKQKLLLSMARGYETNADFAGYYAGSFEEIKRFGALQNYEKNIESVNAEDIKRVIGKYFHPDKQVIAISQPTLTYTQLYSLLAFVTFMIFVFVFRFIRRRRKKGQERTI</sequence>
<dbReference type="PANTHER" id="PTHR11851:SF49">
    <property type="entry name" value="MITOCHONDRIAL-PROCESSING PEPTIDASE SUBUNIT ALPHA"/>
    <property type="match status" value="1"/>
</dbReference>
<dbReference type="InterPro" id="IPR007863">
    <property type="entry name" value="Peptidase_M16_C"/>
</dbReference>
<organism evidence="5">
    <name type="scientific">hydrothermal vent metagenome</name>
    <dbReference type="NCBI Taxonomy" id="652676"/>
    <lineage>
        <taxon>unclassified sequences</taxon>
        <taxon>metagenomes</taxon>
        <taxon>ecological metagenomes</taxon>
    </lineage>
</organism>
<dbReference type="InterPro" id="IPR011249">
    <property type="entry name" value="Metalloenz_LuxS/M16"/>
</dbReference>
<dbReference type="InterPro" id="IPR050361">
    <property type="entry name" value="MPP/UQCRC_Complex"/>
</dbReference>
<dbReference type="InterPro" id="IPR011765">
    <property type="entry name" value="Pept_M16_N"/>
</dbReference>
<dbReference type="SUPFAM" id="SSF63411">
    <property type="entry name" value="LuxS/MPP-like metallohydrolase"/>
    <property type="match status" value="2"/>
</dbReference>
<protein>
    <submittedName>
        <fullName evidence="5">Uncharacterized protein</fullName>
    </submittedName>
</protein>
<evidence type="ECO:0000256" key="2">
    <source>
        <dbReference type="SAM" id="Phobius"/>
    </source>
</evidence>
<evidence type="ECO:0000313" key="5">
    <source>
        <dbReference type="EMBL" id="VAW94996.1"/>
    </source>
</evidence>
<dbReference type="EMBL" id="UOFR01000031">
    <property type="protein sequence ID" value="VAW94996.1"/>
    <property type="molecule type" value="Genomic_DNA"/>
</dbReference>
<dbReference type="PANTHER" id="PTHR11851">
    <property type="entry name" value="METALLOPROTEASE"/>
    <property type="match status" value="1"/>
</dbReference>
<keyword evidence="2" id="KW-0812">Transmembrane</keyword>
<reference evidence="5" key="1">
    <citation type="submission" date="2018-06" db="EMBL/GenBank/DDBJ databases">
        <authorList>
            <person name="Zhirakovskaya E."/>
        </authorList>
    </citation>
    <scope>NUCLEOTIDE SEQUENCE</scope>
</reference>
<feature type="domain" description="Peptidase M16 N-terminal" evidence="3">
    <location>
        <begin position="50"/>
        <end position="166"/>
    </location>
</feature>
<dbReference type="GO" id="GO:0046872">
    <property type="term" value="F:metal ion binding"/>
    <property type="evidence" value="ECO:0007669"/>
    <property type="project" value="InterPro"/>
</dbReference>
<feature type="transmembrane region" description="Helical" evidence="2">
    <location>
        <begin position="460"/>
        <end position="479"/>
    </location>
</feature>
<feature type="domain" description="Peptidase M16 C-terminal" evidence="4">
    <location>
        <begin position="209"/>
        <end position="387"/>
    </location>
</feature>
<dbReference type="AlphaFoldDB" id="A0A3B1AQN6"/>
<keyword evidence="2" id="KW-0472">Membrane</keyword>
<dbReference type="Gene3D" id="3.30.830.10">
    <property type="entry name" value="Metalloenzyme, LuxS/M16 peptidase-like"/>
    <property type="match status" value="2"/>
</dbReference>
<dbReference type="Pfam" id="PF05193">
    <property type="entry name" value="Peptidase_M16_C"/>
    <property type="match status" value="1"/>
</dbReference>
<evidence type="ECO:0000256" key="1">
    <source>
        <dbReference type="ARBA" id="ARBA00007261"/>
    </source>
</evidence>
<accession>A0A3B1AQN6</accession>
<dbReference type="Pfam" id="PF00675">
    <property type="entry name" value="Peptidase_M16"/>
    <property type="match status" value="1"/>
</dbReference>
<evidence type="ECO:0000259" key="3">
    <source>
        <dbReference type="Pfam" id="PF00675"/>
    </source>
</evidence>
<comment type="similarity">
    <text evidence="1">Belongs to the peptidase M16 family.</text>
</comment>
<name>A0A3B1AQN6_9ZZZZ</name>